<name>A0A067JZK4_JATCU</name>
<evidence type="ECO:0000313" key="2">
    <source>
        <dbReference type="Proteomes" id="UP000027138"/>
    </source>
</evidence>
<dbReference type="Proteomes" id="UP000027138">
    <property type="component" value="Unassembled WGS sequence"/>
</dbReference>
<dbReference type="STRING" id="180498.A0A067JZK4"/>
<protein>
    <submittedName>
        <fullName evidence="1">Uncharacterized protein</fullName>
    </submittedName>
</protein>
<dbReference type="EMBL" id="KK915001">
    <property type="protein sequence ID" value="KDP24989.1"/>
    <property type="molecule type" value="Genomic_DNA"/>
</dbReference>
<gene>
    <name evidence="1" type="ORF">JCGZ_23972</name>
</gene>
<dbReference type="OrthoDB" id="1746424at2759"/>
<keyword evidence="2" id="KW-1185">Reference proteome</keyword>
<reference evidence="1 2" key="1">
    <citation type="journal article" date="2014" name="PLoS ONE">
        <title>Global Analysis of Gene Expression Profiles in Physic Nut (Jatropha curcas L.) Seedlings Exposed to Salt Stress.</title>
        <authorList>
            <person name="Zhang L."/>
            <person name="Zhang C."/>
            <person name="Wu P."/>
            <person name="Chen Y."/>
            <person name="Li M."/>
            <person name="Jiang H."/>
            <person name="Wu G."/>
        </authorList>
    </citation>
    <scope>NUCLEOTIDE SEQUENCE [LARGE SCALE GENOMIC DNA]</scope>
    <source>
        <strain evidence="2">cv. GZQX0401</strain>
        <tissue evidence="1">Young leaves</tissue>
    </source>
</reference>
<dbReference type="AlphaFoldDB" id="A0A067JZK4"/>
<evidence type="ECO:0000313" key="1">
    <source>
        <dbReference type="EMBL" id="KDP24989.1"/>
    </source>
</evidence>
<accession>A0A067JZK4</accession>
<proteinExistence type="predicted"/>
<sequence>MFGEVGALCCRHPKLYISNKNTYSKFLRLKAGVLIESMQTKQEDYVARIKNFLQHHKKLKDLKIAEFLDEGGEEDYPNIAVNLLIVARPQYQNI</sequence>
<organism evidence="1 2">
    <name type="scientific">Jatropha curcas</name>
    <name type="common">Barbados nut</name>
    <dbReference type="NCBI Taxonomy" id="180498"/>
    <lineage>
        <taxon>Eukaryota</taxon>
        <taxon>Viridiplantae</taxon>
        <taxon>Streptophyta</taxon>
        <taxon>Embryophyta</taxon>
        <taxon>Tracheophyta</taxon>
        <taxon>Spermatophyta</taxon>
        <taxon>Magnoliopsida</taxon>
        <taxon>eudicotyledons</taxon>
        <taxon>Gunneridae</taxon>
        <taxon>Pentapetalae</taxon>
        <taxon>rosids</taxon>
        <taxon>fabids</taxon>
        <taxon>Malpighiales</taxon>
        <taxon>Euphorbiaceae</taxon>
        <taxon>Crotonoideae</taxon>
        <taxon>Jatropheae</taxon>
        <taxon>Jatropha</taxon>
    </lineage>
</organism>